<evidence type="ECO:0000256" key="1">
    <source>
        <dbReference type="SAM" id="SignalP"/>
    </source>
</evidence>
<sequence>MFLCFFRNLYKPCIFSLITLFSFVSSTLSASEAITNNLPTFPIESYQTEPTNSWTPQEKWVWDCICRGEIADFNKAENYGSNLDPKISEVWSENRILRPEFLETVVFDEHFRSLITRNGICIRGAWFREPLNLSNAILNFPFALEGSRFEEDVYFSFLKTSHLLYFAENKFLKRLNMTSVQIENHLIIEKGCEFDLIF</sequence>
<keyword evidence="1" id="KW-0732">Signal</keyword>
<feature type="signal peptide" evidence="1">
    <location>
        <begin position="1"/>
        <end position="30"/>
    </location>
</feature>
<evidence type="ECO:0000313" key="2">
    <source>
        <dbReference type="EMBL" id="GAN32082.1"/>
    </source>
</evidence>
<proteinExistence type="predicted"/>
<evidence type="ECO:0000313" key="3">
    <source>
        <dbReference type="Proteomes" id="UP000032309"/>
    </source>
</evidence>
<dbReference type="EMBL" id="BAFN01000001">
    <property type="protein sequence ID" value="GAN32082.1"/>
    <property type="molecule type" value="Genomic_DNA"/>
</dbReference>
<dbReference type="Proteomes" id="UP000032309">
    <property type="component" value="Unassembled WGS sequence"/>
</dbReference>
<organism evidence="2 3">
    <name type="scientific">Candidatus Brocadia sinica JPN1</name>
    <dbReference type="NCBI Taxonomy" id="1197129"/>
    <lineage>
        <taxon>Bacteria</taxon>
        <taxon>Pseudomonadati</taxon>
        <taxon>Planctomycetota</taxon>
        <taxon>Candidatus Brocadiia</taxon>
        <taxon>Candidatus Brocadiales</taxon>
        <taxon>Candidatus Brocadiaceae</taxon>
        <taxon>Candidatus Brocadia</taxon>
    </lineage>
</organism>
<comment type="caution">
    <text evidence="2">The sequence shown here is derived from an EMBL/GenBank/DDBJ whole genome shotgun (WGS) entry which is preliminary data.</text>
</comment>
<dbReference type="RefSeq" id="WP_052562214.1">
    <property type="nucleotide sequence ID" value="NZ_BAFN01000001.1"/>
</dbReference>
<accession>A0ABQ0JTM6</accession>
<reference evidence="3" key="1">
    <citation type="journal article" date="2015" name="Genome Announc.">
        <title>Draft Genome Sequence of an Anaerobic Ammonium-Oxidizing Bacterium, "Candidatus Brocadia sinica".</title>
        <authorList>
            <person name="Oshiki M."/>
            <person name="Shinyako-Hata K."/>
            <person name="Satoh H."/>
            <person name="Okabe S."/>
        </authorList>
    </citation>
    <scope>NUCLEOTIDE SEQUENCE [LARGE SCALE GENOMIC DNA]</scope>
    <source>
        <strain evidence="3">JPN1</strain>
    </source>
</reference>
<protein>
    <submittedName>
        <fullName evidence="2">Uncharacterized protein</fullName>
    </submittedName>
</protein>
<feature type="chain" id="PRO_5047127921" evidence="1">
    <location>
        <begin position="31"/>
        <end position="198"/>
    </location>
</feature>
<gene>
    <name evidence="2" type="ORF">BROSI_A0586</name>
</gene>
<name>A0ABQ0JTM6_9BACT</name>
<keyword evidence="3" id="KW-1185">Reference proteome</keyword>